<feature type="domain" description="Ska2 N-terminal" evidence="2">
    <location>
        <begin position="2"/>
        <end position="96"/>
    </location>
</feature>
<protein>
    <recommendedName>
        <fullName evidence="2">Ska2 N-terminal domain-containing protein</fullName>
    </recommendedName>
</protein>
<name>A0A232ESX1_9HYME</name>
<proteinExistence type="predicted"/>
<gene>
    <name evidence="3" type="ORF">TSAR_000590</name>
</gene>
<evidence type="ECO:0000256" key="1">
    <source>
        <dbReference type="SAM" id="Coils"/>
    </source>
</evidence>
<dbReference type="AlphaFoldDB" id="A0A232ESX1"/>
<dbReference type="Gene3D" id="6.10.250.1380">
    <property type="match status" value="1"/>
</dbReference>
<keyword evidence="4" id="KW-1185">Reference proteome</keyword>
<dbReference type="Pfam" id="PF16740">
    <property type="entry name" value="SKA2"/>
    <property type="match status" value="1"/>
</dbReference>
<keyword evidence="1" id="KW-0175">Coiled coil</keyword>
<evidence type="ECO:0000313" key="3">
    <source>
        <dbReference type="EMBL" id="OXU21451.1"/>
    </source>
</evidence>
<evidence type="ECO:0000313" key="4">
    <source>
        <dbReference type="Proteomes" id="UP000215335"/>
    </source>
</evidence>
<reference evidence="3 4" key="1">
    <citation type="journal article" date="2017" name="Curr. Biol.">
        <title>The Evolution of Venom by Co-option of Single-Copy Genes.</title>
        <authorList>
            <person name="Martinson E.O."/>
            <person name="Mrinalini"/>
            <person name="Kelkar Y.D."/>
            <person name="Chang C.H."/>
            <person name="Werren J.H."/>
        </authorList>
    </citation>
    <scope>NUCLEOTIDE SEQUENCE [LARGE SCALE GENOMIC DNA]</scope>
    <source>
        <strain evidence="3 4">Alberta</strain>
        <tissue evidence="3">Whole body</tissue>
    </source>
</reference>
<feature type="coiled-coil region" evidence="1">
    <location>
        <begin position="50"/>
        <end position="77"/>
    </location>
</feature>
<dbReference type="STRING" id="543379.A0A232ESX1"/>
<organism evidence="3 4">
    <name type="scientific">Trichomalopsis sarcophagae</name>
    <dbReference type="NCBI Taxonomy" id="543379"/>
    <lineage>
        <taxon>Eukaryota</taxon>
        <taxon>Metazoa</taxon>
        <taxon>Ecdysozoa</taxon>
        <taxon>Arthropoda</taxon>
        <taxon>Hexapoda</taxon>
        <taxon>Insecta</taxon>
        <taxon>Pterygota</taxon>
        <taxon>Neoptera</taxon>
        <taxon>Endopterygota</taxon>
        <taxon>Hymenoptera</taxon>
        <taxon>Apocrita</taxon>
        <taxon>Proctotrupomorpha</taxon>
        <taxon>Chalcidoidea</taxon>
        <taxon>Pteromalidae</taxon>
        <taxon>Pteromalinae</taxon>
        <taxon>Trichomalopsis</taxon>
    </lineage>
</organism>
<dbReference type="Proteomes" id="UP000215335">
    <property type="component" value="Unassembled WGS sequence"/>
</dbReference>
<accession>A0A232ESX1</accession>
<dbReference type="OrthoDB" id="8182512at2759"/>
<sequence>MESAIMHLEESVQKADGKLDMIAWQIDAFEKEFHDTESEPVSVLRLLRSVTQVKEEYQVLRQDIQEVQQLQKQLTDSLRAQLLQVHGHFNVLRNRIVGRNRTPQLK</sequence>
<comment type="caution">
    <text evidence="3">The sequence shown here is derived from an EMBL/GenBank/DDBJ whole genome shotgun (WGS) entry which is preliminary data.</text>
</comment>
<dbReference type="EMBL" id="NNAY01002367">
    <property type="protein sequence ID" value="OXU21451.1"/>
    <property type="molecule type" value="Genomic_DNA"/>
</dbReference>
<dbReference type="InterPro" id="IPR042091">
    <property type="entry name" value="Ska2_N"/>
</dbReference>
<evidence type="ECO:0000259" key="2">
    <source>
        <dbReference type="Pfam" id="PF16740"/>
    </source>
</evidence>
<dbReference type="SMR" id="A0A232ESX1"/>